<feature type="region of interest" description="Disordered" evidence="1">
    <location>
        <begin position="1"/>
        <end position="100"/>
    </location>
</feature>
<feature type="transmembrane region" description="Helical" evidence="2">
    <location>
        <begin position="108"/>
        <end position="129"/>
    </location>
</feature>
<dbReference type="OrthoDB" id="9428119at2759"/>
<organism evidence="3 4">
    <name type="scientific">Urocolius indicus</name>
    <name type="common">Red-faced mousebird</name>
    <name type="synonym">Colius indicus</name>
    <dbReference type="NCBI Taxonomy" id="458196"/>
    <lineage>
        <taxon>Eukaryota</taxon>
        <taxon>Metazoa</taxon>
        <taxon>Chordata</taxon>
        <taxon>Craniata</taxon>
        <taxon>Vertebrata</taxon>
        <taxon>Euteleostomi</taxon>
        <taxon>Archelosauria</taxon>
        <taxon>Archosauria</taxon>
        <taxon>Dinosauria</taxon>
        <taxon>Saurischia</taxon>
        <taxon>Theropoda</taxon>
        <taxon>Coelurosauria</taxon>
        <taxon>Aves</taxon>
        <taxon>Neognathae</taxon>
        <taxon>Neoaves</taxon>
        <taxon>Telluraves</taxon>
        <taxon>Coraciimorphae</taxon>
        <taxon>Coliiformes</taxon>
        <taxon>Coliidae</taxon>
        <taxon>Urocolius</taxon>
    </lineage>
</organism>
<dbReference type="GO" id="GO:0021933">
    <property type="term" value="P:radial glia guided migration of cerebellar granule cell"/>
    <property type="evidence" value="ECO:0007669"/>
    <property type="project" value="TreeGrafter"/>
</dbReference>
<evidence type="ECO:0000313" key="4">
    <source>
        <dbReference type="Proteomes" id="UP000654395"/>
    </source>
</evidence>
<gene>
    <name evidence="3" type="primary">Cend1</name>
    <name evidence="3" type="ORF">UROIND_R04415</name>
</gene>
<proteinExistence type="predicted"/>
<dbReference type="Proteomes" id="UP000654395">
    <property type="component" value="Unassembled WGS sequence"/>
</dbReference>
<feature type="non-terminal residue" evidence="3">
    <location>
        <position position="132"/>
    </location>
</feature>
<accession>A0A852KYX8</accession>
<evidence type="ECO:0000256" key="2">
    <source>
        <dbReference type="SAM" id="Phobius"/>
    </source>
</evidence>
<feature type="compositionally biased region" description="Basic and acidic residues" evidence="1">
    <location>
        <begin position="1"/>
        <end position="15"/>
    </location>
</feature>
<keyword evidence="4" id="KW-1185">Reference proteome</keyword>
<dbReference type="AlphaFoldDB" id="A0A852KYX8"/>
<name>A0A852KYX8_UROIN</name>
<dbReference type="InterPro" id="IPR020162">
    <property type="entry name" value="Cend1"/>
</dbReference>
<protein>
    <submittedName>
        <fullName evidence="3">CEND protein</fullName>
    </submittedName>
</protein>
<evidence type="ECO:0000256" key="1">
    <source>
        <dbReference type="SAM" id="MobiDB-lite"/>
    </source>
</evidence>
<keyword evidence="2" id="KW-0812">Transmembrane</keyword>
<keyword evidence="2" id="KW-1133">Transmembrane helix</keyword>
<dbReference type="Pfam" id="PF15677">
    <property type="entry name" value="CEND1"/>
    <property type="match status" value="1"/>
</dbReference>
<comment type="caution">
    <text evidence="3">The sequence shown here is derived from an EMBL/GenBank/DDBJ whole genome shotgun (WGS) entry which is preliminary data.</text>
</comment>
<dbReference type="PANTHER" id="PTHR36683">
    <property type="entry name" value="CELL CYCLE EXIT AND NEURONAL DIFFERENTIATION PROTEIN 1"/>
    <property type="match status" value="1"/>
</dbReference>
<dbReference type="PANTHER" id="PTHR36683:SF1">
    <property type="entry name" value="CELL CYCLE EXIT AND NEURONAL DIFFERENTIATION PROTEIN 1"/>
    <property type="match status" value="1"/>
</dbReference>
<reference evidence="3" key="1">
    <citation type="submission" date="2020-02" db="EMBL/GenBank/DDBJ databases">
        <title>Bird 10,000 Genomes (B10K) Project - Family phase.</title>
        <authorList>
            <person name="Zhang G."/>
        </authorList>
    </citation>
    <scope>NUCLEOTIDE SEQUENCE</scope>
    <source>
        <strain evidence="3">B10K-DU-030-59</strain>
    </source>
</reference>
<keyword evidence="2" id="KW-0472">Membrane</keyword>
<dbReference type="GO" id="GO:0021702">
    <property type="term" value="P:cerebellar Purkinje cell differentiation"/>
    <property type="evidence" value="ECO:0007669"/>
    <property type="project" value="TreeGrafter"/>
</dbReference>
<feature type="non-terminal residue" evidence="3">
    <location>
        <position position="1"/>
    </location>
</feature>
<dbReference type="EMBL" id="WBNH01007786">
    <property type="protein sequence ID" value="NXX82000.1"/>
    <property type="molecule type" value="Genomic_DNA"/>
</dbReference>
<evidence type="ECO:0000313" key="3">
    <source>
        <dbReference type="EMBL" id="NXX82000.1"/>
    </source>
</evidence>
<dbReference type="GO" id="GO:0021686">
    <property type="term" value="P:cerebellar granular layer maturation"/>
    <property type="evidence" value="ECO:0007669"/>
    <property type="project" value="TreeGrafter"/>
</dbReference>
<sequence>MDSKGNVRSANKPETKAPSSGKAEKPNPGPAVNADKKELPKEQPAPASSATKKPGGDAAAAVNNHSNAKAGPAATEAHEAAGQTPDSEHKGDGSEESPGGIFEHVKPLLVAGGVAVAALAVIVGVAFLARKK</sequence>